<protein>
    <recommendedName>
        <fullName evidence="4">Transcription factor domain-containing protein</fullName>
    </recommendedName>
</protein>
<evidence type="ECO:0000256" key="1">
    <source>
        <dbReference type="SAM" id="MobiDB-lite"/>
    </source>
</evidence>
<evidence type="ECO:0008006" key="4">
    <source>
        <dbReference type="Google" id="ProtNLM"/>
    </source>
</evidence>
<feature type="compositionally biased region" description="Basic residues" evidence="1">
    <location>
        <begin position="1"/>
        <end position="11"/>
    </location>
</feature>
<organism evidence="2 3">
    <name type="scientific">Wallemia ichthyophaga</name>
    <dbReference type="NCBI Taxonomy" id="245174"/>
    <lineage>
        <taxon>Eukaryota</taxon>
        <taxon>Fungi</taxon>
        <taxon>Dikarya</taxon>
        <taxon>Basidiomycota</taxon>
        <taxon>Wallemiomycotina</taxon>
        <taxon>Wallemiomycetes</taxon>
        <taxon>Wallemiales</taxon>
        <taxon>Wallemiaceae</taxon>
        <taxon>Wallemia</taxon>
    </lineage>
</organism>
<dbReference type="EMBL" id="SPOF01000024">
    <property type="protein sequence ID" value="TIB11399.1"/>
    <property type="molecule type" value="Genomic_DNA"/>
</dbReference>
<reference evidence="2 3" key="1">
    <citation type="submission" date="2019-03" db="EMBL/GenBank/DDBJ databases">
        <title>Sequencing 23 genomes of Wallemia ichthyophaga.</title>
        <authorList>
            <person name="Gostincar C."/>
        </authorList>
    </citation>
    <scope>NUCLEOTIDE SEQUENCE [LARGE SCALE GENOMIC DNA]</scope>
    <source>
        <strain evidence="2 3">EXF-8621</strain>
    </source>
</reference>
<proteinExistence type="predicted"/>
<sequence>MTNKRLRHTHSHSSDSVDGNTADNADVSHNADNSFQHLTHSPQPISGSIGAPPQPPPPPRYNHSAAPEVINGTSFIPSQTQISPHSAHSPLSPHSPILITPNMNYQRESFWDILITDRCTTHNLKDRAKATKLISSDLWFTFSRCDFITTLFNMHKFFDNLSCSSKRYNAEPSLIQALLAISHTLQGQFQLAYLMADRAHSSLRTAMMTGRFTVGIAQSAIVLQYYESFPLGTFNIKRVAAPLYAADAVIKNLALTCLDADKVSHVFDDDAIPISTSDPQFSGQDLNLAPSKSHHHPSCPCESWSIPAHMTRKEESVRFRHIPKFSIDDTQVPDSDIQQEEIRRVVWGTANNGWYLQMLDPHAVSTLHTSQASNYGVFYTAESFILSIPDDGMKSWSRYTLWAFLDRLKLLCHAATRLSRSLPPFELHMRASKICSEVEKIESDLNALHSCHRGVHGWHVSNVAFITRLILTAKTRQFTNANVTNLQKNASVPSAYYTRQRAREWLDAHSLIWDNVINKHSIKRQPMIFVALVCQALRCLDLLALDSAFTRAIYVARSLLKGIDEMISIYPIKESADINRILLKVHMNCDELETRTNVAPYHTADNHAAELLLENLKKIKSEP</sequence>
<dbReference type="OMA" id="DPRATIF"/>
<feature type="compositionally biased region" description="Polar residues" evidence="1">
    <location>
        <begin position="14"/>
        <end position="23"/>
    </location>
</feature>
<feature type="compositionally biased region" description="Polar residues" evidence="1">
    <location>
        <begin position="30"/>
        <end position="46"/>
    </location>
</feature>
<evidence type="ECO:0000313" key="2">
    <source>
        <dbReference type="EMBL" id="TIB11399.1"/>
    </source>
</evidence>
<accession>A0A4T0J0A0</accession>
<name>A0A4T0J0A0_WALIC</name>
<gene>
    <name evidence="2" type="ORF">E3P90_02440</name>
</gene>
<comment type="caution">
    <text evidence="2">The sequence shown here is derived from an EMBL/GenBank/DDBJ whole genome shotgun (WGS) entry which is preliminary data.</text>
</comment>
<feature type="region of interest" description="Disordered" evidence="1">
    <location>
        <begin position="1"/>
        <end position="66"/>
    </location>
</feature>
<dbReference type="AlphaFoldDB" id="A0A4T0J0A0"/>
<evidence type="ECO:0000313" key="3">
    <source>
        <dbReference type="Proteomes" id="UP000306954"/>
    </source>
</evidence>
<dbReference type="Proteomes" id="UP000306954">
    <property type="component" value="Unassembled WGS sequence"/>
</dbReference>